<dbReference type="InterPro" id="IPR050090">
    <property type="entry name" value="Tyrosine_recombinase_XerCD"/>
</dbReference>
<gene>
    <name evidence="8" type="ORF">GCM10007100_02390</name>
</gene>
<evidence type="ECO:0000256" key="3">
    <source>
        <dbReference type="ARBA" id="ARBA00023125"/>
    </source>
</evidence>
<dbReference type="InterPro" id="IPR002104">
    <property type="entry name" value="Integrase_catalytic"/>
</dbReference>
<dbReference type="GO" id="GO:0003677">
    <property type="term" value="F:DNA binding"/>
    <property type="evidence" value="ECO:0007669"/>
    <property type="project" value="UniProtKB-UniRule"/>
</dbReference>
<evidence type="ECO:0000256" key="2">
    <source>
        <dbReference type="ARBA" id="ARBA00022908"/>
    </source>
</evidence>
<dbReference type="Gene3D" id="1.10.150.130">
    <property type="match status" value="1"/>
</dbReference>
<dbReference type="EMBL" id="BMXI01000001">
    <property type="protein sequence ID" value="GHC41235.1"/>
    <property type="molecule type" value="Genomic_DNA"/>
</dbReference>
<dbReference type="GO" id="GO:0015074">
    <property type="term" value="P:DNA integration"/>
    <property type="evidence" value="ECO:0007669"/>
    <property type="project" value="UniProtKB-KW"/>
</dbReference>
<proteinExistence type="inferred from homology"/>
<feature type="domain" description="Tyr recombinase" evidence="6">
    <location>
        <begin position="217"/>
        <end position="408"/>
    </location>
</feature>
<dbReference type="InterPro" id="IPR013762">
    <property type="entry name" value="Integrase-like_cat_sf"/>
</dbReference>
<dbReference type="InterPro" id="IPR011010">
    <property type="entry name" value="DNA_brk_join_enz"/>
</dbReference>
<dbReference type="InterPro" id="IPR010998">
    <property type="entry name" value="Integrase_recombinase_N"/>
</dbReference>
<dbReference type="Proteomes" id="UP000644507">
    <property type="component" value="Unassembled WGS sequence"/>
</dbReference>
<dbReference type="InterPro" id="IPR044068">
    <property type="entry name" value="CB"/>
</dbReference>
<evidence type="ECO:0000313" key="8">
    <source>
        <dbReference type="EMBL" id="GHC41235.1"/>
    </source>
</evidence>
<keyword evidence="3 5" id="KW-0238">DNA-binding</keyword>
<comment type="caution">
    <text evidence="8">The sequence shown here is derived from an EMBL/GenBank/DDBJ whole genome shotgun (WGS) entry which is preliminary data.</text>
</comment>
<evidence type="ECO:0000256" key="4">
    <source>
        <dbReference type="ARBA" id="ARBA00023172"/>
    </source>
</evidence>
<keyword evidence="2" id="KW-0229">DNA integration</keyword>
<evidence type="ECO:0008006" key="10">
    <source>
        <dbReference type="Google" id="ProtNLM"/>
    </source>
</evidence>
<dbReference type="Pfam" id="PF00589">
    <property type="entry name" value="Phage_integrase"/>
    <property type="match status" value="1"/>
</dbReference>
<name>A0A918TBY3_9BACT</name>
<sequence length="416" mass="46203">MATVHRMKEPSGKLSSKYYAFFRVPTSDGGFKQVKKTTGHTTKKEALAVANQLEREALAEAGASDKHAEAILSKVREAGELALKGRLNPAHARRLIGEIMEVSGQGSLKERSCREWFSEWMKDKEATTKIATVRFYRSTTKDFLNFLGERADNHLETVTSADIRAFRDSVIANGRTGKTANHKLKCLRSIFGDAVKASALLQNPASSVKQVNEDDSTSREPFTPAEIQQLLESSPNVDWRGVILLGAFAGLRLTDCAKLKVGNIDLERQVLRFMPRKSDRKKKVLEIPLHSELVAYFTENPPAPFAANPLFPTLAKVSTSGRNGLSSRFKDIMNAAEIERHVTRRTKDGAARETASRSFHSLRHSFTSMLAKANVSEEVRQKMTGHTESATHQIYTHLELETLREGVERIPGVSVG</sequence>
<reference evidence="8" key="2">
    <citation type="submission" date="2020-09" db="EMBL/GenBank/DDBJ databases">
        <authorList>
            <person name="Sun Q."/>
            <person name="Kim S."/>
        </authorList>
    </citation>
    <scope>NUCLEOTIDE SEQUENCE</scope>
    <source>
        <strain evidence="8">KCTC 12988</strain>
    </source>
</reference>
<dbReference type="Gene3D" id="1.10.443.10">
    <property type="entry name" value="Intergrase catalytic core"/>
    <property type="match status" value="1"/>
</dbReference>
<dbReference type="PROSITE" id="PS51898">
    <property type="entry name" value="TYR_RECOMBINASE"/>
    <property type="match status" value="1"/>
</dbReference>
<feature type="domain" description="Core-binding (CB)" evidence="7">
    <location>
        <begin position="111"/>
        <end position="195"/>
    </location>
</feature>
<dbReference type="GO" id="GO:0006310">
    <property type="term" value="P:DNA recombination"/>
    <property type="evidence" value="ECO:0007669"/>
    <property type="project" value="UniProtKB-KW"/>
</dbReference>
<reference evidence="8" key="1">
    <citation type="journal article" date="2014" name="Int. J. Syst. Evol. Microbiol.">
        <title>Complete genome sequence of Corynebacterium casei LMG S-19264T (=DSM 44701T), isolated from a smear-ripened cheese.</title>
        <authorList>
            <consortium name="US DOE Joint Genome Institute (JGI-PGF)"/>
            <person name="Walter F."/>
            <person name="Albersmeier A."/>
            <person name="Kalinowski J."/>
            <person name="Ruckert C."/>
        </authorList>
    </citation>
    <scope>NUCLEOTIDE SEQUENCE</scope>
    <source>
        <strain evidence="8">KCTC 12988</strain>
    </source>
</reference>
<comment type="similarity">
    <text evidence="1">Belongs to the 'phage' integrase family.</text>
</comment>
<organism evidence="8 9">
    <name type="scientific">Roseibacillus persicicus</name>
    <dbReference type="NCBI Taxonomy" id="454148"/>
    <lineage>
        <taxon>Bacteria</taxon>
        <taxon>Pseudomonadati</taxon>
        <taxon>Verrucomicrobiota</taxon>
        <taxon>Verrucomicrobiia</taxon>
        <taxon>Verrucomicrobiales</taxon>
        <taxon>Verrucomicrobiaceae</taxon>
        <taxon>Roseibacillus</taxon>
    </lineage>
</organism>
<keyword evidence="4" id="KW-0233">DNA recombination</keyword>
<dbReference type="RefSeq" id="WP_189566561.1">
    <property type="nucleotide sequence ID" value="NZ_BMXI01000001.1"/>
</dbReference>
<dbReference type="PANTHER" id="PTHR30349">
    <property type="entry name" value="PHAGE INTEGRASE-RELATED"/>
    <property type="match status" value="1"/>
</dbReference>
<evidence type="ECO:0000259" key="7">
    <source>
        <dbReference type="PROSITE" id="PS51900"/>
    </source>
</evidence>
<dbReference type="Pfam" id="PF13102">
    <property type="entry name" value="Phage_int_SAM_5"/>
    <property type="match status" value="1"/>
</dbReference>
<accession>A0A918TBY3</accession>
<dbReference type="SUPFAM" id="SSF56349">
    <property type="entry name" value="DNA breaking-rejoining enzymes"/>
    <property type="match status" value="1"/>
</dbReference>
<protein>
    <recommendedName>
        <fullName evidence="10">Site-specific recombinase XerD</fullName>
    </recommendedName>
</protein>
<evidence type="ECO:0000256" key="5">
    <source>
        <dbReference type="PROSITE-ProRule" id="PRU01248"/>
    </source>
</evidence>
<evidence type="ECO:0000313" key="9">
    <source>
        <dbReference type="Proteomes" id="UP000644507"/>
    </source>
</evidence>
<dbReference type="AlphaFoldDB" id="A0A918TBY3"/>
<keyword evidence="9" id="KW-1185">Reference proteome</keyword>
<evidence type="ECO:0000259" key="6">
    <source>
        <dbReference type="PROSITE" id="PS51898"/>
    </source>
</evidence>
<dbReference type="PROSITE" id="PS51900">
    <property type="entry name" value="CB"/>
    <property type="match status" value="1"/>
</dbReference>
<dbReference type="InterPro" id="IPR025269">
    <property type="entry name" value="SAM-like_dom"/>
</dbReference>
<dbReference type="PANTHER" id="PTHR30349:SF41">
    <property type="entry name" value="INTEGRASE_RECOMBINASE PROTEIN MJ0367-RELATED"/>
    <property type="match status" value="1"/>
</dbReference>
<evidence type="ECO:0000256" key="1">
    <source>
        <dbReference type="ARBA" id="ARBA00008857"/>
    </source>
</evidence>